<feature type="region of interest" description="Disordered" evidence="1">
    <location>
        <begin position="40"/>
        <end position="63"/>
    </location>
</feature>
<proteinExistence type="predicted"/>
<evidence type="ECO:0000256" key="1">
    <source>
        <dbReference type="SAM" id="MobiDB-lite"/>
    </source>
</evidence>
<dbReference type="EMBL" id="BPLQ01008891">
    <property type="protein sequence ID" value="GIY40154.1"/>
    <property type="molecule type" value="Genomic_DNA"/>
</dbReference>
<name>A0AAV4T356_9ARAC</name>
<dbReference type="Proteomes" id="UP001054837">
    <property type="component" value="Unassembled WGS sequence"/>
</dbReference>
<evidence type="ECO:0000313" key="3">
    <source>
        <dbReference type="Proteomes" id="UP001054837"/>
    </source>
</evidence>
<keyword evidence="3" id="KW-1185">Reference proteome</keyword>
<protein>
    <submittedName>
        <fullName evidence="2">Uncharacterized protein</fullName>
    </submittedName>
</protein>
<comment type="caution">
    <text evidence="2">The sequence shown here is derived from an EMBL/GenBank/DDBJ whole genome shotgun (WGS) entry which is preliminary data.</text>
</comment>
<accession>A0AAV4T356</accession>
<reference evidence="2 3" key="1">
    <citation type="submission" date="2021-06" db="EMBL/GenBank/DDBJ databases">
        <title>Caerostris darwini draft genome.</title>
        <authorList>
            <person name="Kono N."/>
            <person name="Arakawa K."/>
        </authorList>
    </citation>
    <scope>NUCLEOTIDE SEQUENCE [LARGE SCALE GENOMIC DNA]</scope>
</reference>
<dbReference type="AlphaFoldDB" id="A0AAV4T356"/>
<evidence type="ECO:0000313" key="2">
    <source>
        <dbReference type="EMBL" id="GIY40154.1"/>
    </source>
</evidence>
<gene>
    <name evidence="2" type="ORF">CDAR_424131</name>
</gene>
<organism evidence="2 3">
    <name type="scientific">Caerostris darwini</name>
    <dbReference type="NCBI Taxonomy" id="1538125"/>
    <lineage>
        <taxon>Eukaryota</taxon>
        <taxon>Metazoa</taxon>
        <taxon>Ecdysozoa</taxon>
        <taxon>Arthropoda</taxon>
        <taxon>Chelicerata</taxon>
        <taxon>Arachnida</taxon>
        <taxon>Araneae</taxon>
        <taxon>Araneomorphae</taxon>
        <taxon>Entelegynae</taxon>
        <taxon>Araneoidea</taxon>
        <taxon>Araneidae</taxon>
        <taxon>Caerostris</taxon>
    </lineage>
</organism>
<sequence>MQKSVAVYGKQEKECLFKYSIESRSRPVLNGNLFPSQSPLNSGALKRGACGSSSGISTPRQTEFPFAPQNAEWAEISFLFLERLSVIFPRGFDRNFCEKKVLWEAR</sequence>
<feature type="compositionally biased region" description="Polar residues" evidence="1">
    <location>
        <begin position="51"/>
        <end position="61"/>
    </location>
</feature>